<dbReference type="SUPFAM" id="SSF50475">
    <property type="entry name" value="FMN-binding split barrel"/>
    <property type="match status" value="1"/>
</dbReference>
<dbReference type="EMBL" id="JAPVES010000025">
    <property type="protein sequence ID" value="MCZ3371708.1"/>
    <property type="molecule type" value="Genomic_DNA"/>
</dbReference>
<keyword evidence="3" id="KW-1185">Reference proteome</keyword>
<reference evidence="1" key="1">
    <citation type="submission" date="2022-12" db="EMBL/GenBank/DDBJ databases">
        <title>Reclassification of two methanogenic archaea species isolated from the Kolyma lowland permafrost.</title>
        <authorList>
            <person name="Trubitsyn V.E."/>
            <person name="Rivkina E.M."/>
            <person name="Shcherbakova V.A."/>
        </authorList>
    </citation>
    <scope>NUCLEOTIDE SEQUENCE</scope>
    <source>
        <strain evidence="1">M2</strain>
        <strain evidence="2">MK4</strain>
    </source>
</reference>
<dbReference type="Pfam" id="PF12900">
    <property type="entry name" value="Pyridox_ox_2"/>
    <property type="match status" value="1"/>
</dbReference>
<proteinExistence type="predicted"/>
<dbReference type="EMBL" id="JAPVER010000020">
    <property type="protein sequence ID" value="MCZ3366064.1"/>
    <property type="molecule type" value="Genomic_DNA"/>
</dbReference>
<evidence type="ECO:0000313" key="2">
    <source>
        <dbReference type="EMBL" id="MCZ3371708.1"/>
    </source>
</evidence>
<accession>A0A9E4ZVL4</accession>
<dbReference type="PANTHER" id="PTHR34071">
    <property type="entry name" value="5-NITROIMIDAZOLE ANTIBIOTICS RESISTANCE PROTEIN, NIMA-FAMILY-RELATED PROTEIN-RELATED"/>
    <property type="match status" value="1"/>
</dbReference>
<dbReference type="InterPro" id="IPR024747">
    <property type="entry name" value="Pyridox_Oxase-rel"/>
</dbReference>
<dbReference type="Proteomes" id="UP001074446">
    <property type="component" value="Unassembled WGS sequence"/>
</dbReference>
<gene>
    <name evidence="2" type="ORF">O3H35_03590</name>
    <name evidence="1" type="ORF">O3H54_09255</name>
</gene>
<protein>
    <submittedName>
        <fullName evidence="1">Pyridoxamine 5'-phosphate oxidase family protein</fullName>
    </submittedName>
</protein>
<comment type="caution">
    <text evidence="1">The sequence shown here is derived from an EMBL/GenBank/DDBJ whole genome shotgun (WGS) entry which is preliminary data.</text>
</comment>
<dbReference type="RefSeq" id="WP_048082074.1">
    <property type="nucleotide sequence ID" value="NZ_JAPVER010000020.1"/>
</dbReference>
<sequence>MRRSDKEIKDKKCIEWILKKATVCRIALCDSEIPYIVPMTFGFEENSIYLHSAREGLKIDIIRKNNQICFEADIETEILTADNACSWGMKYYSVIGFGKAHFIENEKQKKDALDIIMQKYSNKPNETFEYSKSALDKTTAIKVEIESLTGKKSGY</sequence>
<dbReference type="Proteomes" id="UP001068021">
    <property type="component" value="Unassembled WGS sequence"/>
</dbReference>
<evidence type="ECO:0000313" key="3">
    <source>
        <dbReference type="Proteomes" id="UP001068021"/>
    </source>
</evidence>
<dbReference type="InterPro" id="IPR012349">
    <property type="entry name" value="Split_barrel_FMN-bd"/>
</dbReference>
<evidence type="ECO:0000313" key="1">
    <source>
        <dbReference type="EMBL" id="MCZ3366064.1"/>
    </source>
</evidence>
<organism evidence="1 3">
    <name type="scientific">Methanobacterium veterum</name>
    <dbReference type="NCBI Taxonomy" id="408577"/>
    <lineage>
        <taxon>Archaea</taxon>
        <taxon>Methanobacteriati</taxon>
        <taxon>Methanobacteriota</taxon>
        <taxon>Methanomada group</taxon>
        <taxon>Methanobacteria</taxon>
        <taxon>Methanobacteriales</taxon>
        <taxon>Methanobacteriaceae</taxon>
        <taxon>Methanobacterium</taxon>
    </lineage>
</organism>
<dbReference type="PANTHER" id="PTHR34071:SF2">
    <property type="entry name" value="FLAVIN-NUCLEOTIDE-BINDING PROTEIN"/>
    <property type="match status" value="1"/>
</dbReference>
<dbReference type="AlphaFoldDB" id="A0A9E4ZVL4"/>
<name>A0A9E4ZVL4_9EURY</name>
<dbReference type="Gene3D" id="2.30.110.10">
    <property type="entry name" value="Electron Transport, Fmn-binding Protein, Chain A"/>
    <property type="match status" value="1"/>
</dbReference>